<dbReference type="PANTHER" id="PTHR40469:SF2">
    <property type="entry name" value="GALACTOSE-BINDING DOMAIN-LIKE SUPERFAMILY PROTEIN"/>
    <property type="match status" value="1"/>
</dbReference>
<comment type="caution">
    <text evidence="2">The sequence shown here is derived from an EMBL/GenBank/DDBJ whole genome shotgun (WGS) entry which is preliminary data.</text>
</comment>
<proteinExistence type="predicted"/>
<evidence type="ECO:0000313" key="2">
    <source>
        <dbReference type="EMBL" id="MDN4598968.1"/>
    </source>
</evidence>
<dbReference type="Pfam" id="PF06283">
    <property type="entry name" value="ThuA"/>
    <property type="match status" value="1"/>
</dbReference>
<dbReference type="EMBL" id="JAROCB010000005">
    <property type="protein sequence ID" value="MDN4598968.1"/>
    <property type="molecule type" value="Genomic_DNA"/>
</dbReference>
<dbReference type="Proteomes" id="UP001174210">
    <property type="component" value="Unassembled WGS sequence"/>
</dbReference>
<dbReference type="RefSeq" id="WP_301220313.1">
    <property type="nucleotide sequence ID" value="NZ_JAROCB010000005.1"/>
</dbReference>
<gene>
    <name evidence="2" type="ORF">P5G59_17590</name>
</gene>
<dbReference type="InterPro" id="IPR029010">
    <property type="entry name" value="ThuA-like"/>
</dbReference>
<keyword evidence="3" id="KW-1185">Reference proteome</keyword>
<accession>A0ABT8J1K4</accession>
<dbReference type="Gene3D" id="3.40.50.880">
    <property type="match status" value="1"/>
</dbReference>
<feature type="domain" description="ThuA-like" evidence="1">
    <location>
        <begin position="24"/>
        <end position="199"/>
    </location>
</feature>
<evidence type="ECO:0000259" key="1">
    <source>
        <dbReference type="Pfam" id="PF06283"/>
    </source>
</evidence>
<protein>
    <submittedName>
        <fullName evidence="2">ThuA domain-containing protein</fullName>
    </submittedName>
</protein>
<dbReference type="InterPro" id="IPR029062">
    <property type="entry name" value="Class_I_gatase-like"/>
</dbReference>
<name>A0ABT8J1K4_9MICO</name>
<dbReference type="PANTHER" id="PTHR40469">
    <property type="entry name" value="SECRETED GLYCOSYL HYDROLASE"/>
    <property type="match status" value="1"/>
</dbReference>
<organism evidence="2 3">
    <name type="scientific">Leifsonia virtsii</name>
    <dbReference type="NCBI Taxonomy" id="3035915"/>
    <lineage>
        <taxon>Bacteria</taxon>
        <taxon>Bacillati</taxon>
        <taxon>Actinomycetota</taxon>
        <taxon>Actinomycetes</taxon>
        <taxon>Micrococcales</taxon>
        <taxon>Microbacteriaceae</taxon>
        <taxon>Leifsonia</taxon>
    </lineage>
</organism>
<dbReference type="SUPFAM" id="SSF52317">
    <property type="entry name" value="Class I glutamine amidotransferase-like"/>
    <property type="match status" value="1"/>
</dbReference>
<reference evidence="2" key="1">
    <citation type="submission" date="2023-03" db="EMBL/GenBank/DDBJ databases">
        <title>MT1 and MT2 Draft Genomes of Novel Species.</title>
        <authorList>
            <person name="Venkateswaran K."/>
        </authorList>
    </citation>
    <scope>NUCLEOTIDE SEQUENCE</scope>
    <source>
        <strain evidence="2">F6_8S_P_1A</strain>
    </source>
</reference>
<sequence>MATATVMLVGDDVYEDLFGAGVELQALLAEEGLATRVRIGAGALRDAQTADGVIALYRAAGELDDAERRGLEEAVSGGAGLLAVHSTAYLEDDELAPVIGARYVDHGPRPHESRFAVQLAPHPVTAGVAPFQLEHEHYRLAVQPGVDVLAWREAPYGREPLVTAHSYGRGRVCYLQFGHDLRAWGEPEVRRLVTNAARWLAAPTTTRPNDAEDTNPL</sequence>
<evidence type="ECO:0000313" key="3">
    <source>
        <dbReference type="Proteomes" id="UP001174210"/>
    </source>
</evidence>